<dbReference type="AlphaFoldDB" id="X0UGG3"/>
<dbReference type="InterPro" id="IPR021255">
    <property type="entry name" value="DUF2807"/>
</dbReference>
<evidence type="ECO:0000313" key="2">
    <source>
        <dbReference type="EMBL" id="GAF87600.1"/>
    </source>
</evidence>
<name>X0UGG3_9ZZZZ</name>
<feature type="non-terminal residue" evidence="2">
    <location>
        <position position="1"/>
    </location>
</feature>
<organism evidence="2">
    <name type="scientific">marine sediment metagenome</name>
    <dbReference type="NCBI Taxonomy" id="412755"/>
    <lineage>
        <taxon>unclassified sequences</taxon>
        <taxon>metagenomes</taxon>
        <taxon>ecological metagenomes</taxon>
    </lineage>
</organism>
<gene>
    <name evidence="2" type="ORF">S01H1_27118</name>
</gene>
<feature type="domain" description="Putative auto-transporter adhesin head GIN" evidence="1">
    <location>
        <begin position="13"/>
        <end position="164"/>
    </location>
</feature>
<reference evidence="2" key="1">
    <citation type="journal article" date="2014" name="Front. Microbiol.">
        <title>High frequency of phylogenetically diverse reductive dehalogenase-homologous genes in deep subseafloor sedimentary metagenomes.</title>
        <authorList>
            <person name="Kawai M."/>
            <person name="Futagami T."/>
            <person name="Toyoda A."/>
            <person name="Takaki Y."/>
            <person name="Nishi S."/>
            <person name="Hori S."/>
            <person name="Arai W."/>
            <person name="Tsubouchi T."/>
            <person name="Morono Y."/>
            <person name="Uchiyama I."/>
            <person name="Ito T."/>
            <person name="Fujiyama A."/>
            <person name="Inagaki F."/>
            <person name="Takami H."/>
        </authorList>
    </citation>
    <scope>NUCLEOTIDE SEQUENCE</scope>
    <source>
        <strain evidence="2">Expedition CK06-06</strain>
    </source>
</reference>
<accession>X0UGG3</accession>
<comment type="caution">
    <text evidence="2">The sequence shown here is derived from an EMBL/GenBank/DDBJ whole genome shotgun (WGS) entry which is preliminary data.</text>
</comment>
<dbReference type="Pfam" id="PF10988">
    <property type="entry name" value="DUF2807"/>
    <property type="match status" value="1"/>
</dbReference>
<sequence length="180" mass="18776">LRIYLNPRHTFTDFTRLAKTLKAEITMPALYELQLSGASDGSVSGFKSSDDFNLGVSGASSCTIDDSVVGDVELEVSGASQVNGKVDAGDIEFEVSGASNIKLEGSANNITLNASGASDIDLEDFPLNNAYVDLSGASKSTVNVKGRLDCMLSAAAKLYFLGNPSMGNVNVTGASTIKHK</sequence>
<protein>
    <recommendedName>
        <fullName evidence="1">Putative auto-transporter adhesin head GIN domain-containing protein</fullName>
    </recommendedName>
</protein>
<evidence type="ECO:0000259" key="1">
    <source>
        <dbReference type="Pfam" id="PF10988"/>
    </source>
</evidence>
<proteinExistence type="predicted"/>
<dbReference type="Gene3D" id="2.160.20.120">
    <property type="match status" value="1"/>
</dbReference>
<dbReference type="EMBL" id="BARS01016483">
    <property type="protein sequence ID" value="GAF87600.1"/>
    <property type="molecule type" value="Genomic_DNA"/>
</dbReference>